<proteinExistence type="predicted"/>
<dbReference type="PROSITE" id="PS50954">
    <property type="entry name" value="LEM"/>
    <property type="match status" value="1"/>
</dbReference>
<feature type="compositionally biased region" description="Low complexity" evidence="1">
    <location>
        <begin position="73"/>
        <end position="83"/>
    </location>
</feature>
<dbReference type="InterPro" id="IPR051656">
    <property type="entry name" value="LEM_domain"/>
</dbReference>
<evidence type="ECO:0000259" key="3">
    <source>
        <dbReference type="PROSITE" id="PS50954"/>
    </source>
</evidence>
<dbReference type="InterPro" id="IPR003887">
    <property type="entry name" value="LEM_dom"/>
</dbReference>
<evidence type="ECO:0000313" key="5">
    <source>
        <dbReference type="Proteomes" id="UP000034805"/>
    </source>
</evidence>
<evidence type="ECO:0000256" key="2">
    <source>
        <dbReference type="SAM" id="Phobius"/>
    </source>
</evidence>
<dbReference type="PANTHER" id="PTHR12019:SF9">
    <property type="entry name" value="THYMOPOIETIN"/>
    <property type="match status" value="1"/>
</dbReference>
<dbReference type="SUPFAM" id="SSF63451">
    <property type="entry name" value="LEM domain"/>
    <property type="match status" value="1"/>
</dbReference>
<gene>
    <name evidence="4" type="ORF">Z043_114610</name>
</gene>
<feature type="transmembrane region" description="Helical" evidence="2">
    <location>
        <begin position="419"/>
        <end position="440"/>
    </location>
</feature>
<dbReference type="Pfam" id="PF03020">
    <property type="entry name" value="LEM"/>
    <property type="match status" value="1"/>
</dbReference>
<evidence type="ECO:0000256" key="1">
    <source>
        <dbReference type="SAM" id="MobiDB-lite"/>
    </source>
</evidence>
<feature type="non-terminal residue" evidence="4">
    <location>
        <position position="1"/>
    </location>
</feature>
<feature type="region of interest" description="Disordered" evidence="1">
    <location>
        <begin position="70"/>
        <end position="92"/>
    </location>
</feature>
<protein>
    <submittedName>
        <fullName evidence="4">Lamina-associated polypeptide 2,-like</fullName>
    </submittedName>
</protein>
<evidence type="ECO:0000313" key="4">
    <source>
        <dbReference type="EMBL" id="KPP66846.1"/>
    </source>
</evidence>
<name>A0A0P7YHW8_SCLFO</name>
<dbReference type="Proteomes" id="UP000034805">
    <property type="component" value="Unassembled WGS sequence"/>
</dbReference>
<feature type="compositionally biased region" description="Polar residues" evidence="1">
    <location>
        <begin position="186"/>
        <end position="196"/>
    </location>
</feature>
<comment type="caution">
    <text evidence="4">The sequence shown here is derived from an EMBL/GenBank/DDBJ whole genome shotgun (WGS) entry which is preliminary data.</text>
</comment>
<dbReference type="Gene3D" id="1.10.720.40">
    <property type="match status" value="1"/>
</dbReference>
<sequence length="486" mass="52618">AKKKKSVPQLNTEGWSPEAWVHDPNVKAKAQKVMYAECDLIWDHDSRYSIHTMTRASACFPVGPRSPVQAVTPGGAAAGARRGPAGRGQYEAGARGAAPETHHLTCTRVAQLCDAEEEGGGGGANIPAGEAQSKELYVMDASQLTDEELKNRLRRLGVTPGPIVASTRALYEKKLLRLLNVTSNPTPTSTVDTNQYSEEEDDCSGSEYAGSEGVKGVEQSLLIDSRVGECSLGDDSYYPRCFLPPSGLWQRHDPMLNISSEEDPGTSMDSTAEKGQALVASPVLPTLGSNTFTGPPPTQGVKPLCMSLDGGLAVTTSLPSQTFSITQLMEKRKPYCNKVVMEGITSTSNEQRLRDKSHVEPKRDVLTEMFPDMVRTPTGISATCRRPIKGAAGRPVQFKYPSTPSSPGTKEREKLQQQLVPVWIQIVVFLFVTSFLYLIYGATTDGLINPFTALVTAWNHNKGDMEEVQAFDALQDPAVPFLAGED</sequence>
<dbReference type="FunFam" id="1.10.720.40:FF:000001">
    <property type="entry name" value="LEM domain containing 2, isoform CRA_a"/>
    <property type="match status" value="1"/>
</dbReference>
<dbReference type="EMBL" id="JARO02005402">
    <property type="protein sequence ID" value="KPP66846.1"/>
    <property type="molecule type" value="Genomic_DNA"/>
</dbReference>
<keyword evidence="2" id="KW-0812">Transmembrane</keyword>
<reference evidence="4 5" key="1">
    <citation type="submission" date="2015-08" db="EMBL/GenBank/DDBJ databases">
        <title>The genome of the Asian arowana (Scleropages formosus).</title>
        <authorList>
            <person name="Tan M.H."/>
            <person name="Gan H.M."/>
            <person name="Croft L.J."/>
            <person name="Austin C.M."/>
        </authorList>
    </citation>
    <scope>NUCLEOTIDE SEQUENCE [LARGE SCALE GENOMIC DNA]</scope>
    <source>
        <strain evidence="4">Aro1</strain>
    </source>
</reference>
<keyword evidence="2" id="KW-0472">Membrane</keyword>
<keyword evidence="2" id="KW-1133">Transmembrane helix</keyword>
<dbReference type="InterPro" id="IPR011015">
    <property type="entry name" value="LEM/LEM-like_dom_sf"/>
</dbReference>
<dbReference type="AlphaFoldDB" id="A0A0P7YHW8"/>
<dbReference type="PANTHER" id="PTHR12019">
    <property type="entry name" value="LAMINA-ASSOCIATED POLYPEPTIDE THYMOPOIETIN"/>
    <property type="match status" value="1"/>
</dbReference>
<dbReference type="SMART" id="SM00540">
    <property type="entry name" value="LEM"/>
    <property type="match status" value="1"/>
</dbReference>
<feature type="region of interest" description="Disordered" evidence="1">
    <location>
        <begin position="186"/>
        <end position="211"/>
    </location>
</feature>
<accession>A0A0P7YHW8</accession>
<organism evidence="4 5">
    <name type="scientific">Scleropages formosus</name>
    <name type="common">Asian bonytongue</name>
    <name type="synonym">Osteoglossum formosum</name>
    <dbReference type="NCBI Taxonomy" id="113540"/>
    <lineage>
        <taxon>Eukaryota</taxon>
        <taxon>Metazoa</taxon>
        <taxon>Chordata</taxon>
        <taxon>Craniata</taxon>
        <taxon>Vertebrata</taxon>
        <taxon>Euteleostomi</taxon>
        <taxon>Actinopterygii</taxon>
        <taxon>Neopterygii</taxon>
        <taxon>Teleostei</taxon>
        <taxon>Osteoglossocephala</taxon>
        <taxon>Osteoglossomorpha</taxon>
        <taxon>Osteoglossiformes</taxon>
        <taxon>Osteoglossidae</taxon>
        <taxon>Scleropages</taxon>
    </lineage>
</organism>
<feature type="domain" description="LEM" evidence="3">
    <location>
        <begin position="138"/>
        <end position="182"/>
    </location>
</feature>
<dbReference type="CDD" id="cd12940">
    <property type="entry name" value="LEM_LAP2_LEMD1"/>
    <property type="match status" value="1"/>
</dbReference>